<feature type="compositionally biased region" description="Low complexity" evidence="1">
    <location>
        <begin position="33"/>
        <end position="53"/>
    </location>
</feature>
<dbReference type="Gene3D" id="1.10.472.10">
    <property type="entry name" value="Cyclin-like"/>
    <property type="match status" value="1"/>
</dbReference>
<dbReference type="EMBL" id="CAJVQB010000683">
    <property type="protein sequence ID" value="CAG8501975.1"/>
    <property type="molecule type" value="Genomic_DNA"/>
</dbReference>
<dbReference type="InterPro" id="IPR006671">
    <property type="entry name" value="Cyclin_N"/>
</dbReference>
<dbReference type="Pfam" id="PF00134">
    <property type="entry name" value="Cyclin_N"/>
    <property type="match status" value="1"/>
</dbReference>
<feature type="region of interest" description="Disordered" evidence="1">
    <location>
        <begin position="162"/>
        <end position="194"/>
    </location>
</feature>
<dbReference type="InterPro" id="IPR012388">
    <property type="entry name" value="CABLES1/2"/>
</dbReference>
<feature type="compositionally biased region" description="Low complexity" evidence="1">
    <location>
        <begin position="227"/>
        <end position="248"/>
    </location>
</feature>
<dbReference type="SUPFAM" id="SSF47954">
    <property type="entry name" value="Cyclin-like"/>
    <property type="match status" value="1"/>
</dbReference>
<organism evidence="3 4">
    <name type="scientific">Gigaspora margarita</name>
    <dbReference type="NCBI Taxonomy" id="4874"/>
    <lineage>
        <taxon>Eukaryota</taxon>
        <taxon>Fungi</taxon>
        <taxon>Fungi incertae sedis</taxon>
        <taxon>Mucoromycota</taxon>
        <taxon>Glomeromycotina</taxon>
        <taxon>Glomeromycetes</taxon>
        <taxon>Diversisporales</taxon>
        <taxon>Gigasporaceae</taxon>
        <taxon>Gigaspora</taxon>
    </lineage>
</organism>
<feature type="compositionally biased region" description="Basic and acidic residues" evidence="1">
    <location>
        <begin position="182"/>
        <end position="194"/>
    </location>
</feature>
<name>A0ABM8W1N9_GIGMA</name>
<evidence type="ECO:0000259" key="2">
    <source>
        <dbReference type="Pfam" id="PF00134"/>
    </source>
</evidence>
<dbReference type="Proteomes" id="UP000789901">
    <property type="component" value="Unassembled WGS sequence"/>
</dbReference>
<evidence type="ECO:0000313" key="4">
    <source>
        <dbReference type="Proteomes" id="UP000789901"/>
    </source>
</evidence>
<reference evidence="3 4" key="1">
    <citation type="submission" date="2021-06" db="EMBL/GenBank/DDBJ databases">
        <authorList>
            <person name="Kallberg Y."/>
            <person name="Tangrot J."/>
            <person name="Rosling A."/>
        </authorList>
    </citation>
    <scope>NUCLEOTIDE SEQUENCE [LARGE SCALE GENOMIC DNA]</scope>
    <source>
        <strain evidence="3 4">120-4 pot B 10/14</strain>
    </source>
</reference>
<dbReference type="PANTHER" id="PTHR22896:SF0">
    <property type="entry name" value="CYCLIN N-TERMINAL DOMAIN-CONTAINING PROTEIN"/>
    <property type="match status" value="1"/>
</dbReference>
<evidence type="ECO:0000256" key="1">
    <source>
        <dbReference type="SAM" id="MobiDB-lite"/>
    </source>
</evidence>
<protein>
    <submittedName>
        <fullName evidence="3">1735_t:CDS:1</fullName>
    </submittedName>
</protein>
<feature type="region of interest" description="Disordered" evidence="1">
    <location>
        <begin position="30"/>
        <end position="59"/>
    </location>
</feature>
<accession>A0ABM8W1N9</accession>
<keyword evidence="4" id="KW-1185">Reference proteome</keyword>
<feature type="compositionally biased region" description="Polar residues" evidence="1">
    <location>
        <begin position="162"/>
        <end position="180"/>
    </location>
</feature>
<comment type="caution">
    <text evidence="3">The sequence shown here is derived from an EMBL/GenBank/DDBJ whole genome shotgun (WGS) entry which is preliminary data.</text>
</comment>
<evidence type="ECO:0000313" key="3">
    <source>
        <dbReference type="EMBL" id="CAG8501975.1"/>
    </source>
</evidence>
<dbReference type="InterPro" id="IPR036915">
    <property type="entry name" value="Cyclin-like_sf"/>
</dbReference>
<feature type="domain" description="Cyclin N-terminal" evidence="2">
    <location>
        <begin position="410"/>
        <end position="526"/>
    </location>
</feature>
<dbReference type="PANTHER" id="PTHR22896">
    <property type="entry name" value="CDK5 AND ABL1 ENZYME SUBSTRATE 1"/>
    <property type="match status" value="1"/>
</dbReference>
<sequence length="577" mass="64400">MTRTSPRRIPRRRDSSRQAAFAFLSNISLGTESTFPPSTVQSSTVPSHSVPSPFQSSDSLLNADTFEKTPLVTVTDHEVINGNGRPSLQINTKTAISFDMLPRKAAGNYIFSSSPKTPNDDLFDQKTSSIDTAEYIDNLNRQNKNNRRGNSRRDEAATSFLTNISLNSKQSHSSSESLTLPTKEKQAVSEDKEGSLIESNVENQENQLLFLDGSPHDNYNMRRRRSSASTLKSDSSSSSANSITSPTSPGDLIAPRRKIYRRRTKPNNHLTIVPGRKNSNSLSTASLGILAMLGYNDKKSKPKTSHDDSKPTNVETSKRLKNVCQFHANEAESFAYLLTPSNALDPLLESLDYDPTYLDNPAIKTEIQPPKDTQDFKISKHRSVLSLSGIIGLMSHGTRPSDLKRESNALFRKTHPNIDPSLTLSQIRKVKAKLLTASRHEDLDVELSTVAKAYAYFEKLILKKVVIKYNRRLIGAICLLLASKANDPIGMSYSPLLESLHKHLDVTTKEITEQEFAVFAALDFELYLPTSEFMPHFERIFTTLDYDNIQDYLGSNAFYEFKPAIISQTKSSPIDIK</sequence>
<proteinExistence type="predicted"/>
<gene>
    <name evidence="3" type="ORF">GMARGA_LOCUS2247</name>
</gene>
<feature type="region of interest" description="Disordered" evidence="1">
    <location>
        <begin position="210"/>
        <end position="256"/>
    </location>
</feature>